<dbReference type="AlphaFoldDB" id="A0AAD0ALP6"/>
<keyword evidence="2" id="KW-1185">Reference proteome</keyword>
<organism evidence="1 2">
    <name type="scientific">Fusobacterium pseudoperiodonticum</name>
    <dbReference type="NCBI Taxonomy" id="2663009"/>
    <lineage>
        <taxon>Bacteria</taxon>
        <taxon>Fusobacteriati</taxon>
        <taxon>Fusobacteriota</taxon>
        <taxon>Fusobacteriia</taxon>
        <taxon>Fusobacteriales</taxon>
        <taxon>Fusobacteriaceae</taxon>
        <taxon>Fusobacterium</taxon>
    </lineage>
</organism>
<sequence>MELNTSLVTCSDFILEKPGYLRSIINLLNSNKTSINITLGNAELKANIINEYFVNKDKTLISCNANFSENPFIEAFLGEMAIYFYKPSHLNLENVFVDKITIFSPFFRNISNNKQYFESEEFDIIPLEDRVIINFLIDNSVLSKSAILKY</sequence>
<proteinExistence type="predicted"/>
<name>A0AAD0ALP6_9FUSO</name>
<evidence type="ECO:0000313" key="2">
    <source>
        <dbReference type="Proteomes" id="UP000228552"/>
    </source>
</evidence>
<gene>
    <name evidence="1" type="ORF">CTM74_08000</name>
</gene>
<reference evidence="1 2" key="1">
    <citation type="submission" date="2017-11" db="EMBL/GenBank/DDBJ databases">
        <title>Genome sequencing of Fusobacterium periodonticum KCOM 1263.</title>
        <authorList>
            <person name="Kook J.-K."/>
            <person name="Park S.-N."/>
            <person name="Lim Y.K."/>
        </authorList>
    </citation>
    <scope>NUCLEOTIDE SEQUENCE [LARGE SCALE GENOMIC DNA]</scope>
    <source>
        <strain evidence="1 2">KCOM 1263</strain>
    </source>
</reference>
<protein>
    <submittedName>
        <fullName evidence="1">Uncharacterized protein</fullName>
    </submittedName>
</protein>
<accession>A0AAD0ALP6</accession>
<evidence type="ECO:0000313" key="1">
    <source>
        <dbReference type="EMBL" id="ATV61770.1"/>
    </source>
</evidence>
<dbReference type="RefSeq" id="WP_099987709.1">
    <property type="nucleotide sequence ID" value="NZ_CP024700.1"/>
</dbReference>
<dbReference type="Proteomes" id="UP000228552">
    <property type="component" value="Chromosome"/>
</dbReference>
<dbReference type="EMBL" id="CP024700">
    <property type="protein sequence ID" value="ATV61770.1"/>
    <property type="molecule type" value="Genomic_DNA"/>
</dbReference>